<dbReference type="PANTHER" id="PTHR43391">
    <property type="entry name" value="RETINOL DEHYDROGENASE-RELATED"/>
    <property type="match status" value="1"/>
</dbReference>
<evidence type="ECO:0000313" key="5">
    <source>
        <dbReference type="Proteomes" id="UP000265903"/>
    </source>
</evidence>
<gene>
    <name evidence="4" type="primary">sadH_1</name>
    <name evidence="4" type="ORF">DOQ08_00420</name>
</gene>
<organism evidence="4 5">
    <name type="scientific">Marinobacter litoralis</name>
    <dbReference type="NCBI Taxonomy" id="187981"/>
    <lineage>
        <taxon>Bacteria</taxon>
        <taxon>Pseudomonadati</taxon>
        <taxon>Pseudomonadota</taxon>
        <taxon>Gammaproteobacteria</taxon>
        <taxon>Pseudomonadales</taxon>
        <taxon>Marinobacteraceae</taxon>
        <taxon>Marinobacter</taxon>
    </lineage>
</organism>
<dbReference type="AlphaFoldDB" id="A0A3M2RKG7"/>
<evidence type="ECO:0000259" key="3">
    <source>
        <dbReference type="Pfam" id="PF00561"/>
    </source>
</evidence>
<dbReference type="InterPro" id="IPR029058">
    <property type="entry name" value="AB_hydrolase_fold"/>
</dbReference>
<accession>A0A3M2RKG7</accession>
<dbReference type="PANTHER" id="PTHR43391:SF12">
    <property type="entry name" value="OXIDOREDUCTASE EPHD-RELATED"/>
    <property type="match status" value="1"/>
</dbReference>
<evidence type="ECO:0000256" key="1">
    <source>
        <dbReference type="ARBA" id="ARBA00006484"/>
    </source>
</evidence>
<protein>
    <submittedName>
        <fullName evidence="4">Putative oxidoreductase SadH</fullName>
        <ecNumber evidence="4">1.-.-.-</ecNumber>
    </submittedName>
</protein>
<comment type="similarity">
    <text evidence="1">Belongs to the short-chain dehydrogenases/reductases (SDR) family.</text>
</comment>
<dbReference type="NCBIfam" id="NF004514">
    <property type="entry name" value="PRK05855.1"/>
    <property type="match status" value="1"/>
</dbReference>
<dbReference type="Proteomes" id="UP000265903">
    <property type="component" value="Unassembled WGS sequence"/>
</dbReference>
<dbReference type="CDD" id="cd05233">
    <property type="entry name" value="SDR_c"/>
    <property type="match status" value="1"/>
</dbReference>
<dbReference type="GO" id="GO:0016491">
    <property type="term" value="F:oxidoreductase activity"/>
    <property type="evidence" value="ECO:0007669"/>
    <property type="project" value="UniProtKB-KW"/>
</dbReference>
<keyword evidence="5" id="KW-1185">Reference proteome</keyword>
<dbReference type="InterPro" id="IPR020904">
    <property type="entry name" value="Sc_DH/Rdtase_CS"/>
</dbReference>
<dbReference type="PRINTS" id="PR00080">
    <property type="entry name" value="SDRFAMILY"/>
</dbReference>
<proteinExistence type="inferred from homology"/>
<name>A0A3M2RKG7_9GAMM</name>
<dbReference type="OrthoDB" id="5296151at2"/>
<dbReference type="SUPFAM" id="SSF53474">
    <property type="entry name" value="alpha/beta-Hydrolases"/>
    <property type="match status" value="1"/>
</dbReference>
<dbReference type="InterPro" id="IPR036291">
    <property type="entry name" value="NAD(P)-bd_dom_sf"/>
</dbReference>
<dbReference type="PRINTS" id="PR00081">
    <property type="entry name" value="GDHRDH"/>
</dbReference>
<evidence type="ECO:0000313" key="4">
    <source>
        <dbReference type="EMBL" id="RMJ05748.1"/>
    </source>
</evidence>
<keyword evidence="2 4" id="KW-0560">Oxidoreductase</keyword>
<dbReference type="SUPFAM" id="SSF51735">
    <property type="entry name" value="NAD(P)-binding Rossmann-fold domains"/>
    <property type="match status" value="1"/>
</dbReference>
<reference evidence="4 5" key="1">
    <citation type="submission" date="2018-08" db="EMBL/GenBank/DDBJ databases">
        <title>Whole Genome Sequence of the Moderate Halophilic Marine Bacterium Marinobacter litoralis Sw-45.</title>
        <authorList>
            <person name="Musa H."/>
        </authorList>
    </citation>
    <scope>NUCLEOTIDE SEQUENCE [LARGE SCALE GENOMIC DNA]</scope>
    <source>
        <strain evidence="4 5">Sw-45</strain>
    </source>
</reference>
<evidence type="ECO:0000256" key="2">
    <source>
        <dbReference type="ARBA" id="ARBA00023002"/>
    </source>
</evidence>
<dbReference type="Gene3D" id="3.40.50.1820">
    <property type="entry name" value="alpha/beta hydrolase"/>
    <property type="match status" value="1"/>
</dbReference>
<comment type="caution">
    <text evidence="4">The sequence shown here is derived from an EMBL/GenBank/DDBJ whole genome shotgun (WGS) entry which is preliminary data.</text>
</comment>
<dbReference type="Pfam" id="PF00561">
    <property type="entry name" value="Abhydrolase_1"/>
    <property type="match status" value="1"/>
</dbReference>
<dbReference type="InterPro" id="IPR000073">
    <property type="entry name" value="AB_hydrolase_1"/>
</dbReference>
<feature type="domain" description="AB hydrolase-1" evidence="3">
    <location>
        <begin position="27"/>
        <end position="134"/>
    </location>
</feature>
<sequence length="584" mass="64339">MNESSQFIENKGLRLHVREWNRNADTTIVLVHGYPDCSHIWDATISELAKRFHVAVYDVRGAGKSDAPHRTKNYTLEHLTDDFRAVLSAVSPEKPVHLVGHDWGSIQGWEFATHPNLQERIKSYTSISGPSLDHVGHWLKQGLKSGKPAQINKIAKQIAHSWYIAAFHLPVLAPTLWKSGLDKLWPRLLQHVEGIEECPPFDSQRKDGAMGVHLYRANVIPRITSPQEKSTQLPVQLLVPKRDKFVTPMLFEDLHKWVPRLWCEEINGGHWIQVSHPEVVANRLCRFVDFIESGAADSDAPSGLDRHRVQGTRKVFSGKLAVVTGAGNGIGRETLLELAKAGADVIAIDIDTDAAARTAELAGLLGARATSYTMDVGIAGSWDKLARELAKKEQVPDILINNAGIGMAGPFLQTSRADWRRILNVNLWSVIYGSQLFGKQMAEAQNDGVIINVSSAAAFSPNRSMSAYSTTKAAVRMLSDCMRADLAHHSVRVITVCPGIVNSGITDRTRFVGKSSEAENEDRNRASKLYARRNLSPAAVSSSIIKALINDQDEVLVGPEAYGLNLIGRASPSLSRWLAKLELA</sequence>
<dbReference type="EC" id="1.-.-.-" evidence="4"/>
<dbReference type="RefSeq" id="WP_114333246.1">
    <property type="nucleotide sequence ID" value="NZ_QMDL01000001.1"/>
</dbReference>
<dbReference type="PROSITE" id="PS00061">
    <property type="entry name" value="ADH_SHORT"/>
    <property type="match status" value="1"/>
</dbReference>
<dbReference type="InterPro" id="IPR002347">
    <property type="entry name" value="SDR_fam"/>
</dbReference>
<dbReference type="Pfam" id="PF00106">
    <property type="entry name" value="adh_short"/>
    <property type="match status" value="1"/>
</dbReference>
<dbReference type="EMBL" id="QMDL01000001">
    <property type="protein sequence ID" value="RMJ05748.1"/>
    <property type="molecule type" value="Genomic_DNA"/>
</dbReference>
<dbReference type="Gene3D" id="3.40.50.720">
    <property type="entry name" value="NAD(P)-binding Rossmann-like Domain"/>
    <property type="match status" value="1"/>
</dbReference>